<accession>A0AAE3FZ15</accession>
<protein>
    <submittedName>
        <fullName evidence="5">Helix-turn-helix domain-containing protein</fullName>
    </submittedName>
</protein>
<dbReference type="PANTHER" id="PTHR34236:SF1">
    <property type="entry name" value="DIMETHYL SULFOXIDE REDUCTASE TRANSCRIPTIONAL ACTIVATOR"/>
    <property type="match status" value="1"/>
</dbReference>
<dbReference type="EMBL" id="JAKRVX010000007">
    <property type="protein sequence ID" value="MCL9818018.1"/>
    <property type="molecule type" value="Genomic_DNA"/>
</dbReference>
<dbReference type="PANTHER" id="PTHR34236">
    <property type="entry name" value="DIMETHYL SULFOXIDE REDUCTASE TRANSCRIPTIONAL ACTIVATOR"/>
    <property type="match status" value="1"/>
</dbReference>
<feature type="domain" description="DmsR-like N-terminal" evidence="4">
    <location>
        <begin position="1"/>
        <end position="140"/>
    </location>
</feature>
<reference evidence="5" key="2">
    <citation type="submission" date="2022-02" db="EMBL/GenBank/DDBJ databases">
        <authorList>
            <person name="Elcheninov A.G."/>
            <person name="Sorokin D.Y."/>
            <person name="Kublanov I.V."/>
        </authorList>
    </citation>
    <scope>NUCLEOTIDE SEQUENCE</scope>
    <source>
        <strain evidence="5">AArc-St2</strain>
    </source>
</reference>
<evidence type="ECO:0000259" key="3">
    <source>
        <dbReference type="Pfam" id="PF04967"/>
    </source>
</evidence>
<dbReference type="InterPro" id="IPR036388">
    <property type="entry name" value="WH-like_DNA-bd_sf"/>
</dbReference>
<dbReference type="Pfam" id="PF24277">
    <property type="entry name" value="DmsR_N"/>
    <property type="match status" value="1"/>
</dbReference>
<feature type="domain" description="HTH bat-type" evidence="3">
    <location>
        <begin position="157"/>
        <end position="208"/>
    </location>
</feature>
<evidence type="ECO:0000259" key="4">
    <source>
        <dbReference type="Pfam" id="PF24277"/>
    </source>
</evidence>
<evidence type="ECO:0000313" key="5">
    <source>
        <dbReference type="EMBL" id="MCL9818018.1"/>
    </source>
</evidence>
<organism evidence="5 6">
    <name type="scientific">Natronocalculus amylovorans</name>
    <dbReference type="NCBI Taxonomy" id="2917812"/>
    <lineage>
        <taxon>Archaea</taxon>
        <taxon>Methanobacteriati</taxon>
        <taxon>Methanobacteriota</taxon>
        <taxon>Stenosarchaea group</taxon>
        <taxon>Halobacteria</taxon>
        <taxon>Halobacteriales</taxon>
        <taxon>Haloferacaceae</taxon>
        <taxon>Natronocalculus</taxon>
    </lineage>
</organism>
<keyword evidence="1" id="KW-0805">Transcription regulation</keyword>
<comment type="caution">
    <text evidence="5">The sequence shown here is derived from an EMBL/GenBank/DDBJ whole genome shotgun (WGS) entry which is preliminary data.</text>
</comment>
<dbReference type="RefSeq" id="WP_174655081.1">
    <property type="nucleotide sequence ID" value="NZ_JAKRVX010000007.1"/>
</dbReference>
<dbReference type="Pfam" id="PF04967">
    <property type="entry name" value="HTH_10"/>
    <property type="match status" value="1"/>
</dbReference>
<proteinExistence type="predicted"/>
<dbReference type="Proteomes" id="UP001203207">
    <property type="component" value="Unassembled WGS sequence"/>
</dbReference>
<sequence length="215" mass="23699">MTSGIRAEICLPTVSTCPLTELTVSGPPIYSLTRSYSKEAPETVTVECILDNSCSLPDSIGFTQVFDYGTKTAYRFTMHRSDDSPFERIEQHGVPVAETIIRDGKLFLTFHATDLPVLRSILDSLREVYTDLQVQRLLQSSADASESDLIQVDRSQLTERQREVLNTAYEMGYFTHPKGANAGEVAASLGIDQSTFTEHLAAAQRKILGSIVDSS</sequence>
<reference evidence="5" key="1">
    <citation type="journal article" date="2022" name="Syst. Appl. Microbiol.">
        <title>Natronocalculus amylovorans gen. nov., sp. nov., and Natranaeroarchaeum aerophilus sp. nov., dominant culturable amylolytic natronoarchaea from hypersaline soda lakes in southwestern Siberia.</title>
        <authorList>
            <person name="Sorokin D.Y."/>
            <person name="Elcheninov A.G."/>
            <person name="Khizhniak T.V."/>
            <person name="Koenen M."/>
            <person name="Bale N.J."/>
            <person name="Damste J.S.S."/>
            <person name="Kublanov I.V."/>
        </authorList>
    </citation>
    <scope>NUCLEOTIDE SEQUENCE</scope>
    <source>
        <strain evidence="5">AArc-St2</strain>
    </source>
</reference>
<dbReference type="AlphaFoldDB" id="A0AAE3FZ15"/>
<gene>
    <name evidence="5" type="ORF">AArcSt2_13835</name>
</gene>
<dbReference type="Gene3D" id="1.10.10.10">
    <property type="entry name" value="Winged helix-like DNA-binding domain superfamily/Winged helix DNA-binding domain"/>
    <property type="match status" value="1"/>
</dbReference>
<evidence type="ECO:0000313" key="6">
    <source>
        <dbReference type="Proteomes" id="UP001203207"/>
    </source>
</evidence>
<name>A0AAE3FZ15_9EURY</name>
<dbReference type="InterPro" id="IPR056433">
    <property type="entry name" value="DmsR-like_N"/>
</dbReference>
<dbReference type="InterPro" id="IPR007050">
    <property type="entry name" value="HTH_bacterioopsin"/>
</dbReference>
<evidence type="ECO:0000256" key="2">
    <source>
        <dbReference type="ARBA" id="ARBA00023163"/>
    </source>
</evidence>
<keyword evidence="2" id="KW-0804">Transcription</keyword>
<evidence type="ECO:0000256" key="1">
    <source>
        <dbReference type="ARBA" id="ARBA00023015"/>
    </source>
</evidence>
<keyword evidence="6" id="KW-1185">Reference proteome</keyword>